<protein>
    <recommendedName>
        <fullName evidence="3">RNase H type-1 domain-containing protein</fullName>
    </recommendedName>
</protein>
<accession>A0A7J8RIQ7</accession>
<keyword evidence="2" id="KW-1185">Reference proteome</keyword>
<dbReference type="AlphaFoldDB" id="A0A7J8RIQ7"/>
<dbReference type="Proteomes" id="UP000593561">
    <property type="component" value="Unassembled WGS sequence"/>
</dbReference>
<comment type="caution">
    <text evidence="1">The sequence shown here is derived from an EMBL/GenBank/DDBJ whole genome shotgun (WGS) entry which is preliminary data.</text>
</comment>
<reference evidence="1 2" key="1">
    <citation type="journal article" date="2019" name="Genome Biol. Evol.">
        <title>Insights into the evolution of the New World diploid cottons (Gossypium, subgenus Houzingenia) based on genome sequencing.</title>
        <authorList>
            <person name="Grover C.E."/>
            <person name="Arick M.A. 2nd"/>
            <person name="Thrash A."/>
            <person name="Conover J.L."/>
            <person name="Sanders W.S."/>
            <person name="Peterson D.G."/>
            <person name="Frelichowski J.E."/>
            <person name="Scheffler J.A."/>
            <person name="Scheffler B.E."/>
            <person name="Wendel J.F."/>
        </authorList>
    </citation>
    <scope>NUCLEOTIDE SEQUENCE [LARGE SCALE GENOMIC DNA]</scope>
    <source>
        <strain evidence="1">27</strain>
        <tissue evidence="1">Leaf</tissue>
    </source>
</reference>
<organism evidence="1 2">
    <name type="scientific">Gossypium davidsonii</name>
    <name type="common">Davidson's cotton</name>
    <name type="synonym">Gossypium klotzschianum subsp. davidsonii</name>
    <dbReference type="NCBI Taxonomy" id="34287"/>
    <lineage>
        <taxon>Eukaryota</taxon>
        <taxon>Viridiplantae</taxon>
        <taxon>Streptophyta</taxon>
        <taxon>Embryophyta</taxon>
        <taxon>Tracheophyta</taxon>
        <taxon>Spermatophyta</taxon>
        <taxon>Magnoliopsida</taxon>
        <taxon>eudicotyledons</taxon>
        <taxon>Gunneridae</taxon>
        <taxon>Pentapetalae</taxon>
        <taxon>rosids</taxon>
        <taxon>malvids</taxon>
        <taxon>Malvales</taxon>
        <taxon>Malvaceae</taxon>
        <taxon>Malvoideae</taxon>
        <taxon>Gossypium</taxon>
    </lineage>
</organism>
<name>A0A7J8RIQ7_GOSDV</name>
<gene>
    <name evidence="1" type="ORF">Godav_014102</name>
</gene>
<dbReference type="EMBL" id="JABFAC010000005">
    <property type="protein sequence ID" value="MBA0613728.1"/>
    <property type="molecule type" value="Genomic_DNA"/>
</dbReference>
<sequence length="46" mass="5614">MVYVRHVFREENKIANGLTKMMFSRLLRNHIYMEPPKEVLQLLHDD</sequence>
<proteinExistence type="predicted"/>
<evidence type="ECO:0008006" key="3">
    <source>
        <dbReference type="Google" id="ProtNLM"/>
    </source>
</evidence>
<evidence type="ECO:0000313" key="2">
    <source>
        <dbReference type="Proteomes" id="UP000593561"/>
    </source>
</evidence>
<evidence type="ECO:0000313" key="1">
    <source>
        <dbReference type="EMBL" id="MBA0613728.1"/>
    </source>
</evidence>